<evidence type="ECO:0000313" key="2">
    <source>
        <dbReference type="Proteomes" id="UP000553632"/>
    </source>
</evidence>
<comment type="caution">
    <text evidence="1">The sequence shown here is derived from an EMBL/GenBank/DDBJ whole genome shotgun (WGS) entry which is preliminary data.</text>
</comment>
<organism evidence="1 2">
    <name type="scientific">Perkinsus olseni</name>
    <name type="common">Perkinsus atlanticus</name>
    <dbReference type="NCBI Taxonomy" id="32597"/>
    <lineage>
        <taxon>Eukaryota</taxon>
        <taxon>Sar</taxon>
        <taxon>Alveolata</taxon>
        <taxon>Perkinsozoa</taxon>
        <taxon>Perkinsea</taxon>
        <taxon>Perkinsida</taxon>
        <taxon>Perkinsidae</taxon>
        <taxon>Perkinsus</taxon>
    </lineage>
</organism>
<gene>
    <name evidence="1" type="primary">COPB2_1</name>
    <name evidence="1" type="ORF">FOZ63_002270</name>
</gene>
<reference evidence="1 2" key="1">
    <citation type="submission" date="2020-04" db="EMBL/GenBank/DDBJ databases">
        <title>Perkinsus olseni comparative genomics.</title>
        <authorList>
            <person name="Bogema D.R."/>
        </authorList>
    </citation>
    <scope>NUCLEOTIDE SEQUENCE [LARGE SCALE GENOMIC DNA]</scope>
    <source>
        <strain evidence="1 2">ATCC PRA-207</strain>
    </source>
</reference>
<protein>
    <submittedName>
        <fullName evidence="1">Coatomer subunit beta</fullName>
    </submittedName>
</protein>
<sequence length="278" mass="31558">MLRATYKLFQKTIPNPKSPENKDVWRRFRGALSVAQMSPTPEIFCVVIKLIIKEWESLGDFIKLQLGGKRVSTLELIMRLKRPIDRFAKAAALAFDNDYMERHLQFLDQLDGKRVCEDPLDLRRSSAKLHEAEPDRKSNSLEVSCELSNERVASGAWCGNTVFVYTTTNTKEIRSFVAGNLGVMAYTDRMLHVLGYVAAHKKVYCIDTEHEIVSFELDLTYGEMKSRLPKSMEDLGSQSSNADSPGYIPSPFERVVMQHSSYLCNYVSLPGFLTALDE</sequence>
<feature type="non-terminal residue" evidence="1">
    <location>
        <position position="278"/>
    </location>
</feature>
<proteinExistence type="predicted"/>
<name>A0A7J6U690_PEROL</name>
<dbReference type="AlphaFoldDB" id="A0A7J6U690"/>
<keyword evidence="2" id="KW-1185">Reference proteome</keyword>
<evidence type="ECO:0000313" key="1">
    <source>
        <dbReference type="EMBL" id="KAF4752320.1"/>
    </source>
</evidence>
<dbReference type="Proteomes" id="UP000553632">
    <property type="component" value="Unassembled WGS sequence"/>
</dbReference>
<accession>A0A7J6U690</accession>
<dbReference type="EMBL" id="JABANO010006139">
    <property type="protein sequence ID" value="KAF4752320.1"/>
    <property type="molecule type" value="Genomic_DNA"/>
</dbReference>